<feature type="non-terminal residue" evidence="1">
    <location>
        <position position="1"/>
    </location>
</feature>
<dbReference type="EMBL" id="BPLR01005241">
    <property type="protein sequence ID" value="GIY00945.1"/>
    <property type="molecule type" value="Genomic_DNA"/>
</dbReference>
<keyword evidence="2" id="KW-1185">Reference proteome</keyword>
<proteinExistence type="predicted"/>
<evidence type="ECO:0000313" key="2">
    <source>
        <dbReference type="Proteomes" id="UP001054945"/>
    </source>
</evidence>
<reference evidence="1 2" key="1">
    <citation type="submission" date="2021-06" db="EMBL/GenBank/DDBJ databases">
        <title>Caerostris extrusa draft genome.</title>
        <authorList>
            <person name="Kono N."/>
            <person name="Arakawa K."/>
        </authorList>
    </citation>
    <scope>NUCLEOTIDE SEQUENCE [LARGE SCALE GENOMIC DNA]</scope>
</reference>
<evidence type="ECO:0000313" key="1">
    <source>
        <dbReference type="EMBL" id="GIY00945.1"/>
    </source>
</evidence>
<dbReference type="PANTHER" id="PTHR36688:SF1">
    <property type="entry name" value="ENDONUCLEASE_EXONUCLEASE_PHOSPHATASE DOMAIN-CONTAINING PROTEIN"/>
    <property type="match status" value="1"/>
</dbReference>
<keyword evidence="1" id="KW-0548">Nucleotidyltransferase</keyword>
<dbReference type="InterPro" id="IPR052560">
    <property type="entry name" value="RdDP_mobile_element"/>
</dbReference>
<keyword evidence="1" id="KW-0808">Transferase</keyword>
<dbReference type="GO" id="GO:0003964">
    <property type="term" value="F:RNA-directed DNA polymerase activity"/>
    <property type="evidence" value="ECO:0007669"/>
    <property type="project" value="UniProtKB-KW"/>
</dbReference>
<name>A0AAV4PV07_CAEEX</name>
<protein>
    <submittedName>
        <fullName evidence="1">Reverse transcriptase domain-containing protein</fullName>
    </submittedName>
</protein>
<accession>A0AAV4PV07</accession>
<comment type="caution">
    <text evidence="1">The sequence shown here is derived from an EMBL/GenBank/DDBJ whole genome shotgun (WGS) entry which is preliminary data.</text>
</comment>
<organism evidence="1 2">
    <name type="scientific">Caerostris extrusa</name>
    <name type="common">Bark spider</name>
    <name type="synonym">Caerostris bankana</name>
    <dbReference type="NCBI Taxonomy" id="172846"/>
    <lineage>
        <taxon>Eukaryota</taxon>
        <taxon>Metazoa</taxon>
        <taxon>Ecdysozoa</taxon>
        <taxon>Arthropoda</taxon>
        <taxon>Chelicerata</taxon>
        <taxon>Arachnida</taxon>
        <taxon>Araneae</taxon>
        <taxon>Araneomorphae</taxon>
        <taxon>Entelegynae</taxon>
        <taxon>Araneoidea</taxon>
        <taxon>Araneidae</taxon>
        <taxon>Caerostris</taxon>
    </lineage>
</organism>
<keyword evidence="1" id="KW-0695">RNA-directed DNA polymerase</keyword>
<gene>
    <name evidence="1" type="primary">DDZ39_07815</name>
    <name evidence="1" type="ORF">CEXT_716401</name>
</gene>
<sequence length="102" mass="11616">AKDLKLSLNADKTNYCVFSTDRKHRSTFNLDIKINDSPIKRIEFPTYLGIAMDPELRFTRRIEHTANKALRKLSILRKLCGTTWGSRPKTVKNAFCSSLASA</sequence>
<dbReference type="Proteomes" id="UP001054945">
    <property type="component" value="Unassembled WGS sequence"/>
</dbReference>
<dbReference type="AlphaFoldDB" id="A0AAV4PV07"/>
<dbReference type="PANTHER" id="PTHR36688">
    <property type="entry name" value="ENDO/EXONUCLEASE/PHOSPHATASE DOMAIN-CONTAINING PROTEIN"/>
    <property type="match status" value="1"/>
</dbReference>